<dbReference type="OrthoDB" id="49617at2759"/>
<organism evidence="3 4">
    <name type="scientific">Seminavis robusta</name>
    <dbReference type="NCBI Taxonomy" id="568900"/>
    <lineage>
        <taxon>Eukaryota</taxon>
        <taxon>Sar</taxon>
        <taxon>Stramenopiles</taxon>
        <taxon>Ochrophyta</taxon>
        <taxon>Bacillariophyta</taxon>
        <taxon>Bacillariophyceae</taxon>
        <taxon>Bacillariophycidae</taxon>
        <taxon>Naviculales</taxon>
        <taxon>Naviculaceae</taxon>
        <taxon>Seminavis</taxon>
    </lineage>
</organism>
<dbReference type="AlphaFoldDB" id="A0A9N8H9D0"/>
<keyword evidence="4" id="KW-1185">Reference proteome</keyword>
<proteinExistence type="predicted"/>
<evidence type="ECO:0000256" key="1">
    <source>
        <dbReference type="SAM" id="MobiDB-lite"/>
    </source>
</evidence>
<dbReference type="EMBL" id="CAICTM010000270">
    <property type="protein sequence ID" value="CAB9506558.1"/>
    <property type="molecule type" value="Genomic_DNA"/>
</dbReference>
<reference evidence="3" key="1">
    <citation type="submission" date="2020-06" db="EMBL/GenBank/DDBJ databases">
        <authorList>
            <consortium name="Plant Systems Biology data submission"/>
        </authorList>
    </citation>
    <scope>NUCLEOTIDE SEQUENCE</scope>
    <source>
        <strain evidence="3">D6</strain>
    </source>
</reference>
<evidence type="ECO:0000313" key="4">
    <source>
        <dbReference type="Proteomes" id="UP001153069"/>
    </source>
</evidence>
<feature type="transmembrane region" description="Helical" evidence="2">
    <location>
        <begin position="115"/>
        <end position="137"/>
    </location>
</feature>
<evidence type="ECO:0000256" key="2">
    <source>
        <dbReference type="SAM" id="Phobius"/>
    </source>
</evidence>
<evidence type="ECO:0000313" key="3">
    <source>
        <dbReference type="EMBL" id="CAB9506558.1"/>
    </source>
</evidence>
<feature type="region of interest" description="Disordered" evidence="1">
    <location>
        <begin position="282"/>
        <end position="323"/>
    </location>
</feature>
<keyword evidence="2" id="KW-0812">Transmembrane</keyword>
<feature type="transmembrane region" description="Helical" evidence="2">
    <location>
        <begin position="164"/>
        <end position="183"/>
    </location>
</feature>
<comment type="caution">
    <text evidence="3">The sequence shown here is derived from an EMBL/GenBank/DDBJ whole genome shotgun (WGS) entry which is preliminary data.</text>
</comment>
<feature type="transmembrane region" description="Helical" evidence="2">
    <location>
        <begin position="53"/>
        <end position="73"/>
    </location>
</feature>
<name>A0A9N8H9D0_9STRA</name>
<protein>
    <recommendedName>
        <fullName evidence="5">Transmembrane protein</fullName>
    </recommendedName>
</protein>
<sequence>MLDDTADNPWASAANDAAKTSLQVTSTEATPEEEEEVDPDSCGFITLYQVMQVWHFLDIVLGVVILIYGSVMAHSASTVAVVFIIGSGVVLTIRGLSGALSLGTEDMCHRCGLSFSAGASPIMACTWFVLMFINLILPGHVRKYLEEHHMLWKFLQNWENSHKFALTLLLFGVFLLECVRWQLVLNLQRKIHILEAMEDARASARAARRNRMADRPWWFSSNNAPSDPNDPLTDALLPVTAERHEPRQQSTGWSFLGRPKRTHRVSQNVREDASVDFASIQDDWASRTEEDPFWWSREDDSTAPPTEEVSWTKDSSKKSPTRR</sequence>
<gene>
    <name evidence="3" type="ORF">SEMRO_271_G104470.1</name>
</gene>
<feature type="transmembrane region" description="Helical" evidence="2">
    <location>
        <begin position="79"/>
        <end position="103"/>
    </location>
</feature>
<keyword evidence="2" id="KW-1133">Transmembrane helix</keyword>
<keyword evidence="2" id="KW-0472">Membrane</keyword>
<dbReference type="Proteomes" id="UP001153069">
    <property type="component" value="Unassembled WGS sequence"/>
</dbReference>
<feature type="compositionally biased region" description="Basic and acidic residues" evidence="1">
    <location>
        <begin position="284"/>
        <end position="300"/>
    </location>
</feature>
<accession>A0A9N8H9D0</accession>
<evidence type="ECO:0008006" key="5">
    <source>
        <dbReference type="Google" id="ProtNLM"/>
    </source>
</evidence>